<dbReference type="AlphaFoldDB" id="A0A2A4T966"/>
<protein>
    <submittedName>
        <fullName evidence="1">Uncharacterized protein</fullName>
    </submittedName>
</protein>
<gene>
    <name evidence="1" type="ORF">COB67_02505</name>
</gene>
<reference evidence="2" key="1">
    <citation type="submission" date="2017-08" db="EMBL/GenBank/DDBJ databases">
        <title>A dynamic microbial community with high functional redundancy inhabits the cold, oxic subseafloor aquifer.</title>
        <authorList>
            <person name="Tully B.J."/>
            <person name="Wheat C.G."/>
            <person name="Glazer B.T."/>
            <person name="Huber J.A."/>
        </authorList>
    </citation>
    <scope>NUCLEOTIDE SEQUENCE [LARGE SCALE GENOMIC DNA]</scope>
</reference>
<organism evidence="1 2">
    <name type="scientific">SAR324 cluster bacterium</name>
    <dbReference type="NCBI Taxonomy" id="2024889"/>
    <lineage>
        <taxon>Bacteria</taxon>
        <taxon>Deltaproteobacteria</taxon>
        <taxon>SAR324 cluster</taxon>
    </lineage>
</organism>
<accession>A0A2A4T966</accession>
<dbReference type="EMBL" id="NVSR01000007">
    <property type="protein sequence ID" value="PCI30176.1"/>
    <property type="molecule type" value="Genomic_DNA"/>
</dbReference>
<comment type="caution">
    <text evidence="1">The sequence shown here is derived from an EMBL/GenBank/DDBJ whole genome shotgun (WGS) entry which is preliminary data.</text>
</comment>
<dbReference type="Proteomes" id="UP000218113">
    <property type="component" value="Unassembled WGS sequence"/>
</dbReference>
<name>A0A2A4T966_9DELT</name>
<proteinExistence type="predicted"/>
<evidence type="ECO:0000313" key="2">
    <source>
        <dbReference type="Proteomes" id="UP000218113"/>
    </source>
</evidence>
<sequence>MDIKEEELNNLLITFMGFNDSFIRQMYKTYGSNAKAVLQGIINNAKNKEIFLNELQIFVNHHWEEKDENIKDYIKFLENEKKEKILKFNKQFEHENLESLINENNEDPQMS</sequence>
<evidence type="ECO:0000313" key="1">
    <source>
        <dbReference type="EMBL" id="PCI30176.1"/>
    </source>
</evidence>